<dbReference type="EMBL" id="SOBT01000008">
    <property type="protein sequence ID" value="TDU31788.1"/>
    <property type="molecule type" value="Genomic_DNA"/>
</dbReference>
<feature type="region of interest" description="Disordered" evidence="1">
    <location>
        <begin position="1"/>
        <end position="31"/>
    </location>
</feature>
<organism evidence="2 3">
    <name type="scientific">Panacagrimonas perspica</name>
    <dbReference type="NCBI Taxonomy" id="381431"/>
    <lineage>
        <taxon>Bacteria</taxon>
        <taxon>Pseudomonadati</taxon>
        <taxon>Pseudomonadota</taxon>
        <taxon>Gammaproteobacteria</taxon>
        <taxon>Nevskiales</taxon>
        <taxon>Nevskiaceae</taxon>
        <taxon>Panacagrimonas</taxon>
    </lineage>
</organism>
<dbReference type="RefSeq" id="WP_133880348.1">
    <property type="nucleotide sequence ID" value="NZ_MWIN01000012.1"/>
</dbReference>
<keyword evidence="3" id="KW-1185">Reference proteome</keyword>
<reference evidence="2 3" key="1">
    <citation type="submission" date="2019-03" db="EMBL/GenBank/DDBJ databases">
        <title>Genomic Encyclopedia of Type Strains, Phase IV (KMG-IV): sequencing the most valuable type-strain genomes for metagenomic binning, comparative biology and taxonomic classification.</title>
        <authorList>
            <person name="Goeker M."/>
        </authorList>
    </citation>
    <scope>NUCLEOTIDE SEQUENCE [LARGE SCALE GENOMIC DNA]</scope>
    <source>
        <strain evidence="2 3">DSM 26377</strain>
    </source>
</reference>
<protein>
    <submittedName>
        <fullName evidence="2">Uncharacterized protein</fullName>
    </submittedName>
</protein>
<name>A0A4S3K4J9_9GAMM</name>
<gene>
    <name evidence="2" type="ORF">DFR24_1170</name>
</gene>
<comment type="caution">
    <text evidence="2">The sequence shown here is derived from an EMBL/GenBank/DDBJ whole genome shotgun (WGS) entry which is preliminary data.</text>
</comment>
<dbReference type="Proteomes" id="UP000295341">
    <property type="component" value="Unassembled WGS sequence"/>
</dbReference>
<evidence type="ECO:0000313" key="2">
    <source>
        <dbReference type="EMBL" id="TDU31788.1"/>
    </source>
</evidence>
<proteinExistence type="predicted"/>
<accession>A0A4S3K4J9</accession>
<evidence type="ECO:0000256" key="1">
    <source>
        <dbReference type="SAM" id="MobiDB-lite"/>
    </source>
</evidence>
<dbReference type="AlphaFoldDB" id="A0A4S3K4J9"/>
<feature type="compositionally biased region" description="Low complexity" evidence="1">
    <location>
        <begin position="114"/>
        <end position="123"/>
    </location>
</feature>
<evidence type="ECO:0000313" key="3">
    <source>
        <dbReference type="Proteomes" id="UP000295341"/>
    </source>
</evidence>
<feature type="region of interest" description="Disordered" evidence="1">
    <location>
        <begin position="101"/>
        <end position="123"/>
    </location>
</feature>
<feature type="compositionally biased region" description="Basic residues" evidence="1">
    <location>
        <begin position="8"/>
        <end position="21"/>
    </location>
</feature>
<sequence length="123" mass="12738">MKSTPTPTRRRSPSQGRRRTTAKTTATKGRSRAVAPLIEEGAAIAEAALQHSRFAALARFAPSVVVAVGGYARRKPVKAAGLALGLGGLLYLTRTLWAKDPAASASRTARKASRTATPASAAA</sequence>